<dbReference type="KEGG" id="pswu:SY83_04650"/>
<dbReference type="AlphaFoldDB" id="A0A172TNR4"/>
<dbReference type="EMBL" id="CP011388">
    <property type="protein sequence ID" value="ANE48729.1"/>
    <property type="molecule type" value="Genomic_DNA"/>
</dbReference>
<dbReference type="Proteomes" id="UP000076927">
    <property type="component" value="Chromosome"/>
</dbReference>
<gene>
    <name evidence="1" type="ORF">SY83_04650</name>
</gene>
<name>A0A172TNR4_9BACL</name>
<accession>A0A172TNR4</accession>
<protein>
    <submittedName>
        <fullName evidence="1">Uncharacterized protein</fullName>
    </submittedName>
</protein>
<sequence>MTVFALRKAAYVTFPFYRKIVQDEAYSAEWAKAVRTGDLNQLLKLFQLAVGKVNLLAFSTNAIGYFIDLPVPKPLESVTNATSIRPGQVQFTFSSAVHRAVARAILPLYREIAVNRGYAALIVKAIRSNNQPFLEQLIRSKVKTSRLVKVELNNGFFLGFKFPGSRYVYYNQIFHERFV</sequence>
<dbReference type="PATRIC" id="fig|1178515.4.peg.937"/>
<keyword evidence="2" id="KW-1185">Reference proteome</keyword>
<evidence type="ECO:0000313" key="2">
    <source>
        <dbReference type="Proteomes" id="UP000076927"/>
    </source>
</evidence>
<reference evidence="1 2" key="1">
    <citation type="submission" date="2015-01" db="EMBL/GenBank/DDBJ databases">
        <title>Paenibacillus swuensis/DY6/whole genome sequencing.</title>
        <authorList>
            <person name="Kim M.K."/>
            <person name="Srinivasan S."/>
            <person name="Lee J.-J."/>
        </authorList>
    </citation>
    <scope>NUCLEOTIDE SEQUENCE [LARGE SCALE GENOMIC DNA]</scope>
    <source>
        <strain evidence="1 2">DY6</strain>
    </source>
</reference>
<evidence type="ECO:0000313" key="1">
    <source>
        <dbReference type="EMBL" id="ANE48729.1"/>
    </source>
</evidence>
<organism evidence="1 2">
    <name type="scientific">Paenibacillus swuensis</name>
    <dbReference type="NCBI Taxonomy" id="1178515"/>
    <lineage>
        <taxon>Bacteria</taxon>
        <taxon>Bacillati</taxon>
        <taxon>Bacillota</taxon>
        <taxon>Bacilli</taxon>
        <taxon>Bacillales</taxon>
        <taxon>Paenibacillaceae</taxon>
        <taxon>Paenibacillus</taxon>
    </lineage>
</organism>
<proteinExistence type="predicted"/>